<accession>A0A2P8IBV2</accession>
<proteinExistence type="predicted"/>
<name>A0A2P8IBV2_SACCR</name>
<dbReference type="RefSeq" id="WP_181320141.1">
    <property type="nucleotide sequence ID" value="NZ_PYAX01000004.1"/>
</dbReference>
<gene>
    <name evidence="1" type="ORF">B0I31_104221</name>
</gene>
<comment type="caution">
    <text evidence="1">The sequence shown here is derived from an EMBL/GenBank/DDBJ whole genome shotgun (WGS) entry which is preliminary data.</text>
</comment>
<reference evidence="1 2" key="1">
    <citation type="submission" date="2018-03" db="EMBL/GenBank/DDBJ databases">
        <title>Genomic Encyclopedia of Type Strains, Phase III (KMG-III): the genomes of soil and plant-associated and newly described type strains.</title>
        <authorList>
            <person name="Whitman W."/>
        </authorList>
    </citation>
    <scope>NUCLEOTIDE SEQUENCE [LARGE SCALE GENOMIC DNA]</scope>
    <source>
        <strain evidence="1 2">CGMCC 4.7097</strain>
    </source>
</reference>
<dbReference type="EMBL" id="PYAX01000004">
    <property type="protein sequence ID" value="PSL55930.1"/>
    <property type="molecule type" value="Genomic_DNA"/>
</dbReference>
<dbReference type="Proteomes" id="UP000241118">
    <property type="component" value="Unassembled WGS sequence"/>
</dbReference>
<protein>
    <submittedName>
        <fullName evidence="1">Uncharacterized protein</fullName>
    </submittedName>
</protein>
<sequence>MPTSSNVMDPRLVDDFDLDVREITVIQEQQEASASGFTCTLFTCPALTCGSSCTSC</sequence>
<dbReference type="AlphaFoldDB" id="A0A2P8IBV2"/>
<organism evidence="1 2">
    <name type="scientific">Saccharothrix carnea</name>
    <dbReference type="NCBI Taxonomy" id="1280637"/>
    <lineage>
        <taxon>Bacteria</taxon>
        <taxon>Bacillati</taxon>
        <taxon>Actinomycetota</taxon>
        <taxon>Actinomycetes</taxon>
        <taxon>Pseudonocardiales</taxon>
        <taxon>Pseudonocardiaceae</taxon>
        <taxon>Saccharothrix</taxon>
    </lineage>
</organism>
<evidence type="ECO:0000313" key="1">
    <source>
        <dbReference type="EMBL" id="PSL55930.1"/>
    </source>
</evidence>
<keyword evidence="2" id="KW-1185">Reference proteome</keyword>
<evidence type="ECO:0000313" key="2">
    <source>
        <dbReference type="Proteomes" id="UP000241118"/>
    </source>
</evidence>